<dbReference type="KEGG" id="erl:AOC36_04040"/>
<dbReference type="PANTHER" id="PTHR30093:SF44">
    <property type="entry name" value="TYPE II SECRETION SYSTEM CORE PROTEIN G"/>
    <property type="match status" value="1"/>
</dbReference>
<dbReference type="RefSeq" id="WP_067631676.1">
    <property type="nucleotide sequence ID" value="NZ_CP013213.1"/>
</dbReference>
<evidence type="ECO:0000256" key="5">
    <source>
        <dbReference type="ARBA" id="ARBA00023136"/>
    </source>
</evidence>
<evidence type="ECO:0000256" key="2">
    <source>
        <dbReference type="ARBA" id="ARBA00022481"/>
    </source>
</evidence>
<dbReference type="Gene3D" id="3.30.700.10">
    <property type="entry name" value="Glycoprotein, Type 4 Pilin"/>
    <property type="match status" value="1"/>
</dbReference>
<keyword evidence="8" id="KW-1185">Reference proteome</keyword>
<keyword evidence="5 6" id="KW-0472">Membrane</keyword>
<dbReference type="Proteomes" id="UP000063781">
    <property type="component" value="Chromosome"/>
</dbReference>
<feature type="transmembrane region" description="Helical" evidence="6">
    <location>
        <begin position="12"/>
        <end position="33"/>
    </location>
</feature>
<keyword evidence="3 6" id="KW-0812">Transmembrane</keyword>
<dbReference type="InterPro" id="IPR045584">
    <property type="entry name" value="Pilin-like"/>
</dbReference>
<comment type="subcellular location">
    <subcellularLocation>
        <location evidence="1">Membrane</location>
        <topology evidence="1">Single-pass membrane protein</topology>
    </subcellularLocation>
</comment>
<evidence type="ECO:0000313" key="8">
    <source>
        <dbReference type="Proteomes" id="UP000063781"/>
    </source>
</evidence>
<evidence type="ECO:0000256" key="1">
    <source>
        <dbReference type="ARBA" id="ARBA00004167"/>
    </source>
</evidence>
<evidence type="ECO:0000256" key="4">
    <source>
        <dbReference type="ARBA" id="ARBA00022989"/>
    </source>
</evidence>
<keyword evidence="4 6" id="KW-1133">Transmembrane helix</keyword>
<reference evidence="7 8" key="1">
    <citation type="submission" date="2015-10" db="EMBL/GenBank/DDBJ databases">
        <title>Erysipelothrix larvae sp. LV19 isolated from the larval gut of the rhinoceros beetle, Trypoxylus dichotomus.</title>
        <authorList>
            <person name="Lim S."/>
            <person name="Kim B.-C."/>
        </authorList>
    </citation>
    <scope>NUCLEOTIDE SEQUENCE [LARGE SCALE GENOMIC DNA]</scope>
    <source>
        <strain evidence="7 8">LV19</strain>
    </source>
</reference>
<accession>A0A0X8GZC7</accession>
<protein>
    <recommendedName>
        <fullName evidence="9">Prepilin-type N-terminal cleavage/methylation domain-containing protein</fullName>
    </recommendedName>
</protein>
<evidence type="ECO:0000256" key="3">
    <source>
        <dbReference type="ARBA" id="ARBA00022692"/>
    </source>
</evidence>
<keyword evidence="2" id="KW-0488">Methylation</keyword>
<evidence type="ECO:0000313" key="7">
    <source>
        <dbReference type="EMBL" id="AMC93170.1"/>
    </source>
</evidence>
<dbReference type="AlphaFoldDB" id="A0A0X8GZC7"/>
<sequence length="124" mass="13230">MKLVKNNKNKKGFTLIELIVVIAIIAILALILIPTISGYIARAEHARDEANARNLYTAAILVAETENVDLNATDAGANVYGKAKAYITVPADVTASVTVTNGEITSVTYNDVTFNGSEFTTPTE</sequence>
<dbReference type="SUPFAM" id="SSF54523">
    <property type="entry name" value="Pili subunits"/>
    <property type="match status" value="1"/>
</dbReference>
<dbReference type="GO" id="GO:0016020">
    <property type="term" value="C:membrane"/>
    <property type="evidence" value="ECO:0007669"/>
    <property type="project" value="UniProtKB-SubCell"/>
</dbReference>
<dbReference type="STRING" id="1514105.AOC36_04040"/>
<proteinExistence type="predicted"/>
<dbReference type="InterPro" id="IPR012902">
    <property type="entry name" value="N_methyl_site"/>
</dbReference>
<evidence type="ECO:0000256" key="6">
    <source>
        <dbReference type="SAM" id="Phobius"/>
    </source>
</evidence>
<dbReference type="NCBIfam" id="TIGR02532">
    <property type="entry name" value="IV_pilin_GFxxxE"/>
    <property type="match status" value="1"/>
</dbReference>
<dbReference type="EMBL" id="CP013213">
    <property type="protein sequence ID" value="AMC93170.1"/>
    <property type="molecule type" value="Genomic_DNA"/>
</dbReference>
<gene>
    <name evidence="7" type="ORF">AOC36_04040</name>
</gene>
<evidence type="ECO:0008006" key="9">
    <source>
        <dbReference type="Google" id="ProtNLM"/>
    </source>
</evidence>
<name>A0A0X8GZC7_9FIRM</name>
<dbReference type="Pfam" id="PF07963">
    <property type="entry name" value="N_methyl"/>
    <property type="match status" value="1"/>
</dbReference>
<organism evidence="7 8">
    <name type="scientific">Erysipelothrix larvae</name>
    <dbReference type="NCBI Taxonomy" id="1514105"/>
    <lineage>
        <taxon>Bacteria</taxon>
        <taxon>Bacillati</taxon>
        <taxon>Bacillota</taxon>
        <taxon>Erysipelotrichia</taxon>
        <taxon>Erysipelotrichales</taxon>
        <taxon>Erysipelotrichaceae</taxon>
        <taxon>Erysipelothrix</taxon>
    </lineage>
</organism>
<dbReference type="PROSITE" id="PS00409">
    <property type="entry name" value="PROKAR_NTER_METHYL"/>
    <property type="match status" value="1"/>
</dbReference>
<dbReference type="PANTHER" id="PTHR30093">
    <property type="entry name" value="GENERAL SECRETION PATHWAY PROTEIN G"/>
    <property type="match status" value="1"/>
</dbReference>